<protein>
    <submittedName>
        <fullName evidence="1">Uncharacterized protein</fullName>
    </submittedName>
</protein>
<evidence type="ECO:0000313" key="1">
    <source>
        <dbReference type="EMBL" id="KAJ9651790.1"/>
    </source>
</evidence>
<sequence length="659" mass="72623">MRGPFNLDAETAVLAGLLLHNSELANVQDWLGADDFYSPDNRAIYAAIVELTGANKPADGVTVGEWLLAQGGEDGDQLAAMAMELASTAYTASNVVSYAEVIVEHSHMRQFIDTCQKALAAAQGRRGHSAEQLAAHLATRLGAIAPVRATGLRPYREVMNRFATQMAERHQHGRRVGMPTPWADVNKAIGGLLDGQVIVLAARSNIGKSLLAFQQARFTGLRGDPVAVFSMEMVDTDVAARDVAALGEVPLQWIIGQDEGATAEDADLYWSRSTEAIRSMMGASIFLDDDPQLSAPQIVARAKRAHARKPLRLVVIDHLHEMSLPGKQDEALERGQALRDIKGLAKFLKCPVLVLAQLNRAGAKGERPKVTDIRGSGGIEEVADVILFVHRPDVYNPTDRPGLVEVIVGKGRNIQTGTVVSLRNEYQFQRAVDWDGPAFEFEQTPPPAKPQRQLAQRLGTRKIRAKRARRPIYLVVAKLIDPNTGELVGALVPANAVDQRLLRDRKFRVGREIRGELKQPREEWQHRLIHKIGHLMVDNVEGWEQLDAHDAVKRLQLDANVCCETVEMDATPVIAAVLDACEALLGAGARKVLAGVLPEIRTIPVKRAESLSFDEMEQARFQELFDGMTEYIGNRYTHVMLDDVRAEFWNMAGQNRRVA</sequence>
<evidence type="ECO:0000313" key="2">
    <source>
        <dbReference type="Proteomes" id="UP001172386"/>
    </source>
</evidence>
<name>A0ACC2ZW60_9EURO</name>
<accession>A0ACC2ZW60</accession>
<keyword evidence="2" id="KW-1185">Reference proteome</keyword>
<proteinExistence type="predicted"/>
<comment type="caution">
    <text evidence="1">The sequence shown here is derived from an EMBL/GenBank/DDBJ whole genome shotgun (WGS) entry which is preliminary data.</text>
</comment>
<reference evidence="1" key="1">
    <citation type="submission" date="2022-10" db="EMBL/GenBank/DDBJ databases">
        <title>Culturing micro-colonial fungi from biological soil crusts in the Mojave desert and describing Neophaeococcomyces mojavensis, and introducing the new genera and species Taxawa tesnikishii.</title>
        <authorList>
            <person name="Kurbessoian T."/>
            <person name="Stajich J.E."/>
        </authorList>
    </citation>
    <scope>NUCLEOTIDE SEQUENCE</scope>
    <source>
        <strain evidence="1">JES_112</strain>
    </source>
</reference>
<dbReference type="EMBL" id="JAPDRQ010000236">
    <property type="protein sequence ID" value="KAJ9651790.1"/>
    <property type="molecule type" value="Genomic_DNA"/>
</dbReference>
<dbReference type="Proteomes" id="UP001172386">
    <property type="component" value="Unassembled WGS sequence"/>
</dbReference>
<organism evidence="1 2">
    <name type="scientific">Neophaeococcomyces mojaviensis</name>
    <dbReference type="NCBI Taxonomy" id="3383035"/>
    <lineage>
        <taxon>Eukaryota</taxon>
        <taxon>Fungi</taxon>
        <taxon>Dikarya</taxon>
        <taxon>Ascomycota</taxon>
        <taxon>Pezizomycotina</taxon>
        <taxon>Eurotiomycetes</taxon>
        <taxon>Chaetothyriomycetidae</taxon>
        <taxon>Chaetothyriales</taxon>
        <taxon>Chaetothyriales incertae sedis</taxon>
        <taxon>Neophaeococcomyces</taxon>
    </lineage>
</organism>
<gene>
    <name evidence="1" type="ORF">H2198_008969</name>
</gene>